<feature type="transmembrane region" description="Helical" evidence="5">
    <location>
        <begin position="46"/>
        <end position="66"/>
    </location>
</feature>
<comment type="subcellular location">
    <subcellularLocation>
        <location evidence="1">Membrane</location>
        <topology evidence="1">Multi-pass membrane protein</topology>
    </subcellularLocation>
</comment>
<evidence type="ECO:0000256" key="3">
    <source>
        <dbReference type="ARBA" id="ARBA00022989"/>
    </source>
</evidence>
<feature type="transmembrane region" description="Helical" evidence="5">
    <location>
        <begin position="7"/>
        <end position="40"/>
    </location>
</feature>
<dbReference type="InterPro" id="IPR012340">
    <property type="entry name" value="NA-bd_OB-fold"/>
</dbReference>
<evidence type="ECO:0000256" key="4">
    <source>
        <dbReference type="ARBA" id="ARBA00023136"/>
    </source>
</evidence>
<evidence type="ECO:0000256" key="2">
    <source>
        <dbReference type="ARBA" id="ARBA00022692"/>
    </source>
</evidence>
<dbReference type="HOGENOM" id="CLU_116732_2_0_10"/>
<organism evidence="7 8">
    <name type="scientific">Fermentimonas caenicola</name>
    <dbReference type="NCBI Taxonomy" id="1562970"/>
    <lineage>
        <taxon>Bacteria</taxon>
        <taxon>Pseudomonadati</taxon>
        <taxon>Bacteroidota</taxon>
        <taxon>Bacteroidia</taxon>
        <taxon>Bacteroidales</taxon>
        <taxon>Dysgonomonadaceae</taxon>
        <taxon>Fermentimonas</taxon>
    </lineage>
</organism>
<dbReference type="Proteomes" id="UP000032417">
    <property type="component" value="Chromosome 1"/>
</dbReference>
<dbReference type="KEGG" id="pbt:ING2E5B_1707"/>
<gene>
    <name evidence="7" type="ORF">ING2E5B_1707</name>
</gene>
<dbReference type="STRING" id="1562970.ING2E5B_1707"/>
<evidence type="ECO:0000256" key="5">
    <source>
        <dbReference type="SAM" id="Phobius"/>
    </source>
</evidence>
<sequence length="148" mass="16407">MDIEIWHIWIIIAVLLFIVEIFTTGFLTAALALGCIAAGISSYFDYGIKIQLLSFSIGTLIGFFGVRPFMLKYAHRKSDKIKTNADALVGKIGKVTEAIDNIKNQGRITVEGDDWKAETENDETINTGEKVEVLKVNSTILIVKSLKK</sequence>
<dbReference type="SUPFAM" id="SSF141322">
    <property type="entry name" value="NfeD domain-like"/>
    <property type="match status" value="1"/>
</dbReference>
<keyword evidence="8" id="KW-1185">Reference proteome</keyword>
<dbReference type="OrthoDB" id="1119931at2"/>
<dbReference type="PANTHER" id="PTHR33507:SF3">
    <property type="entry name" value="INNER MEMBRANE PROTEIN YBBJ"/>
    <property type="match status" value="1"/>
</dbReference>
<name>A0A098C218_9BACT</name>
<keyword evidence="4 5" id="KW-0472">Membrane</keyword>
<reference evidence="7 8" key="1">
    <citation type="submission" date="2014-08" db="EMBL/GenBank/DDBJ databases">
        <authorList>
            <person name="Wibberg D."/>
        </authorList>
    </citation>
    <scope>NUCLEOTIDE SEQUENCE [LARGE SCALE GENOMIC DNA]</scope>
    <source>
        <strain evidence="8">ING2-E5B</strain>
    </source>
</reference>
<dbReference type="Gene3D" id="2.40.50.140">
    <property type="entry name" value="Nucleic acid-binding proteins"/>
    <property type="match status" value="1"/>
</dbReference>
<feature type="domain" description="NfeD-like C-terminal" evidence="6">
    <location>
        <begin position="85"/>
        <end position="144"/>
    </location>
</feature>
<dbReference type="PANTHER" id="PTHR33507">
    <property type="entry name" value="INNER MEMBRANE PROTEIN YBBJ"/>
    <property type="match status" value="1"/>
</dbReference>
<evidence type="ECO:0000313" key="7">
    <source>
        <dbReference type="EMBL" id="CEA16453.1"/>
    </source>
</evidence>
<dbReference type="InterPro" id="IPR052165">
    <property type="entry name" value="Membrane_assoc_protease"/>
</dbReference>
<evidence type="ECO:0000256" key="1">
    <source>
        <dbReference type="ARBA" id="ARBA00004141"/>
    </source>
</evidence>
<keyword evidence="3 5" id="KW-1133">Transmembrane helix</keyword>
<dbReference type="Pfam" id="PF01957">
    <property type="entry name" value="NfeD"/>
    <property type="match status" value="1"/>
</dbReference>
<dbReference type="AlphaFoldDB" id="A0A098C218"/>
<dbReference type="InterPro" id="IPR002810">
    <property type="entry name" value="NfeD-like_C"/>
</dbReference>
<evidence type="ECO:0000259" key="6">
    <source>
        <dbReference type="Pfam" id="PF01957"/>
    </source>
</evidence>
<dbReference type="GO" id="GO:0005886">
    <property type="term" value="C:plasma membrane"/>
    <property type="evidence" value="ECO:0007669"/>
    <property type="project" value="TreeGrafter"/>
</dbReference>
<protein>
    <submittedName>
        <fullName evidence="7">Putative membrane protein</fullName>
    </submittedName>
</protein>
<proteinExistence type="predicted"/>
<evidence type="ECO:0000313" key="8">
    <source>
        <dbReference type="Proteomes" id="UP000032417"/>
    </source>
</evidence>
<accession>A0A098C218</accession>
<keyword evidence="2 5" id="KW-0812">Transmembrane</keyword>
<dbReference type="EMBL" id="LN515532">
    <property type="protein sequence ID" value="CEA16453.1"/>
    <property type="molecule type" value="Genomic_DNA"/>
</dbReference>